<dbReference type="EMBL" id="JANPWB010000009">
    <property type="protein sequence ID" value="KAJ1154405.1"/>
    <property type="molecule type" value="Genomic_DNA"/>
</dbReference>
<feature type="region of interest" description="Disordered" evidence="1">
    <location>
        <begin position="121"/>
        <end position="182"/>
    </location>
</feature>
<evidence type="ECO:0000256" key="1">
    <source>
        <dbReference type="SAM" id="MobiDB-lite"/>
    </source>
</evidence>
<comment type="caution">
    <text evidence="2">The sequence shown here is derived from an EMBL/GenBank/DDBJ whole genome shotgun (WGS) entry which is preliminary data.</text>
</comment>
<feature type="region of interest" description="Disordered" evidence="1">
    <location>
        <begin position="13"/>
        <end position="41"/>
    </location>
</feature>
<name>A0AAV7RSC0_PLEWA</name>
<keyword evidence="3" id="KW-1185">Reference proteome</keyword>
<dbReference type="Proteomes" id="UP001066276">
    <property type="component" value="Chromosome 5"/>
</dbReference>
<gene>
    <name evidence="2" type="ORF">NDU88_007157</name>
</gene>
<organism evidence="2 3">
    <name type="scientific">Pleurodeles waltl</name>
    <name type="common">Iberian ribbed newt</name>
    <dbReference type="NCBI Taxonomy" id="8319"/>
    <lineage>
        <taxon>Eukaryota</taxon>
        <taxon>Metazoa</taxon>
        <taxon>Chordata</taxon>
        <taxon>Craniata</taxon>
        <taxon>Vertebrata</taxon>
        <taxon>Euteleostomi</taxon>
        <taxon>Amphibia</taxon>
        <taxon>Batrachia</taxon>
        <taxon>Caudata</taxon>
        <taxon>Salamandroidea</taxon>
        <taxon>Salamandridae</taxon>
        <taxon>Pleurodelinae</taxon>
        <taxon>Pleurodeles</taxon>
    </lineage>
</organism>
<evidence type="ECO:0000313" key="2">
    <source>
        <dbReference type="EMBL" id="KAJ1154405.1"/>
    </source>
</evidence>
<protein>
    <submittedName>
        <fullName evidence="2">Uncharacterized protein</fullName>
    </submittedName>
</protein>
<proteinExistence type="predicted"/>
<accession>A0AAV7RSC0</accession>
<sequence>MINGGWETPLAAKLFQGKGQAEEGGGRRNRKKNEHRPIESHCATHPKTPLALFLLHLFCTRWGAGGWAQEAGLGGHPWWGLVARTGAPGVVLWRRGGPPGRLWPLVAVTWGEALTSRAARAVVGTRSRHPDKRARPSSVQTQDPNGEGTTLKPCKSLYPKDKRNTTETPLPKAISYKPTHDR</sequence>
<dbReference type="AlphaFoldDB" id="A0AAV7RSC0"/>
<reference evidence="2" key="1">
    <citation type="journal article" date="2022" name="bioRxiv">
        <title>Sequencing and chromosome-scale assembly of the giantPleurodeles waltlgenome.</title>
        <authorList>
            <person name="Brown T."/>
            <person name="Elewa A."/>
            <person name="Iarovenko S."/>
            <person name="Subramanian E."/>
            <person name="Araus A.J."/>
            <person name="Petzold A."/>
            <person name="Susuki M."/>
            <person name="Suzuki K.-i.T."/>
            <person name="Hayashi T."/>
            <person name="Toyoda A."/>
            <person name="Oliveira C."/>
            <person name="Osipova E."/>
            <person name="Leigh N.D."/>
            <person name="Simon A."/>
            <person name="Yun M.H."/>
        </authorList>
    </citation>
    <scope>NUCLEOTIDE SEQUENCE</scope>
    <source>
        <strain evidence="2">20211129_DDA</strain>
        <tissue evidence="2">Liver</tissue>
    </source>
</reference>
<evidence type="ECO:0000313" key="3">
    <source>
        <dbReference type="Proteomes" id="UP001066276"/>
    </source>
</evidence>
<feature type="compositionally biased region" description="Polar residues" evidence="1">
    <location>
        <begin position="137"/>
        <end position="148"/>
    </location>
</feature>